<feature type="region of interest" description="Disordered" evidence="1">
    <location>
        <begin position="1"/>
        <end position="20"/>
    </location>
</feature>
<feature type="region of interest" description="Disordered" evidence="1">
    <location>
        <begin position="60"/>
        <end position="98"/>
    </location>
</feature>
<feature type="region of interest" description="Disordered" evidence="1">
    <location>
        <begin position="171"/>
        <end position="204"/>
    </location>
</feature>
<evidence type="ECO:0000313" key="3">
    <source>
        <dbReference type="EMBL" id="KAF6762528.1"/>
    </source>
</evidence>
<evidence type="ECO:0000313" key="2">
    <source>
        <dbReference type="EMBL" id="KAF6762526.1"/>
    </source>
</evidence>
<dbReference type="EMBL" id="JACGCI010000007">
    <property type="protein sequence ID" value="KAF6762526.1"/>
    <property type="molecule type" value="Genomic_DNA"/>
</dbReference>
<gene>
    <name evidence="2" type="ORF">DFP72DRAFT_1060775</name>
    <name evidence="3" type="ORF">DFP72DRAFT_1060778</name>
</gene>
<dbReference type="Proteomes" id="UP000521943">
    <property type="component" value="Unassembled WGS sequence"/>
</dbReference>
<protein>
    <submittedName>
        <fullName evidence="3">Uncharacterized protein</fullName>
    </submittedName>
</protein>
<proteinExistence type="predicted"/>
<feature type="compositionally biased region" description="Acidic residues" evidence="1">
    <location>
        <begin position="177"/>
        <end position="196"/>
    </location>
</feature>
<keyword evidence="4" id="KW-1185">Reference proteome</keyword>
<evidence type="ECO:0000256" key="1">
    <source>
        <dbReference type="SAM" id="MobiDB-lite"/>
    </source>
</evidence>
<name>A0A8H6MB03_9AGAR</name>
<comment type="caution">
    <text evidence="3">The sequence shown here is derived from an EMBL/GenBank/DDBJ whole genome shotgun (WGS) entry which is preliminary data.</text>
</comment>
<accession>A0A8H6MB03</accession>
<organism evidence="3 4">
    <name type="scientific">Ephemerocybe angulata</name>
    <dbReference type="NCBI Taxonomy" id="980116"/>
    <lineage>
        <taxon>Eukaryota</taxon>
        <taxon>Fungi</taxon>
        <taxon>Dikarya</taxon>
        <taxon>Basidiomycota</taxon>
        <taxon>Agaricomycotina</taxon>
        <taxon>Agaricomycetes</taxon>
        <taxon>Agaricomycetidae</taxon>
        <taxon>Agaricales</taxon>
        <taxon>Agaricineae</taxon>
        <taxon>Psathyrellaceae</taxon>
        <taxon>Ephemerocybe</taxon>
    </lineage>
</organism>
<dbReference type="EMBL" id="JACGCI010000007">
    <property type="protein sequence ID" value="KAF6762528.1"/>
    <property type="molecule type" value="Genomic_DNA"/>
</dbReference>
<sequence length="230" mass="24819">MSIPNSVPSTPIPPNNPFQSNARINSGIAVHQYLNAPPGYSGMHSGYGLMTPYQSVASSSSSGSLGGMVQQPYIAPSPSQQSIPGGHHSQYQAPPGIHGSKLGTESVWQEFVAINQHVVTLEHQVNGLVHQNMWQHEEITRLEQLQNKVFGNMDAFISAIDDRVRAAVEDALAKASDEEEEEEESDASSGEDDEESCNSQSPTCSRGLHVDWLQSTGLPLDCGCFVDSDQ</sequence>
<dbReference type="AlphaFoldDB" id="A0A8H6MB03"/>
<reference evidence="3 4" key="1">
    <citation type="submission" date="2020-07" db="EMBL/GenBank/DDBJ databases">
        <title>Comparative genomics of pyrophilous fungi reveals a link between fire events and developmental genes.</title>
        <authorList>
            <consortium name="DOE Joint Genome Institute"/>
            <person name="Steindorff A.S."/>
            <person name="Carver A."/>
            <person name="Calhoun S."/>
            <person name="Stillman K."/>
            <person name="Liu H."/>
            <person name="Lipzen A."/>
            <person name="Pangilinan J."/>
            <person name="Labutti K."/>
            <person name="Bruns T.D."/>
            <person name="Grigoriev I.V."/>
        </authorList>
    </citation>
    <scope>NUCLEOTIDE SEQUENCE [LARGE SCALE GENOMIC DNA]</scope>
    <source>
        <strain evidence="3 4">CBS 144469</strain>
    </source>
</reference>
<evidence type="ECO:0000313" key="4">
    <source>
        <dbReference type="Proteomes" id="UP000521943"/>
    </source>
</evidence>